<dbReference type="InterPro" id="IPR028994">
    <property type="entry name" value="Integrin_alpha_N"/>
</dbReference>
<dbReference type="Pfam" id="PF13517">
    <property type="entry name" value="FG-GAP_3"/>
    <property type="match status" value="13"/>
</dbReference>
<keyword evidence="5" id="KW-0812">Transmembrane</keyword>
<dbReference type="Gene3D" id="2.130.10.130">
    <property type="entry name" value="Integrin alpha, N-terminal"/>
    <property type="match status" value="3"/>
</dbReference>
<evidence type="ECO:0000313" key="7">
    <source>
        <dbReference type="Proteomes" id="UP000663832"/>
    </source>
</evidence>
<dbReference type="PANTHER" id="PTHR44103">
    <property type="entry name" value="PROPROTEIN CONVERTASE P"/>
    <property type="match status" value="1"/>
</dbReference>
<dbReference type="InterPro" id="IPR013517">
    <property type="entry name" value="FG-GAP"/>
</dbReference>
<accession>A0A814JEH7</accession>
<feature type="region of interest" description="Disordered" evidence="4">
    <location>
        <begin position="1"/>
        <end position="52"/>
    </location>
</feature>
<evidence type="ECO:0000256" key="3">
    <source>
        <dbReference type="ARBA" id="ARBA00023180"/>
    </source>
</evidence>
<protein>
    <submittedName>
        <fullName evidence="6">Uncharacterized protein</fullName>
    </submittedName>
</protein>
<evidence type="ECO:0000256" key="2">
    <source>
        <dbReference type="ARBA" id="ARBA00022737"/>
    </source>
</evidence>
<name>A0A814JEH7_9BILA</name>
<dbReference type="Proteomes" id="UP000663832">
    <property type="component" value="Unassembled WGS sequence"/>
</dbReference>
<reference evidence="6" key="1">
    <citation type="submission" date="2021-02" db="EMBL/GenBank/DDBJ databases">
        <authorList>
            <person name="Nowell W R."/>
        </authorList>
    </citation>
    <scope>NUCLEOTIDE SEQUENCE</scope>
</reference>
<keyword evidence="3" id="KW-0325">Glycoprotein</keyword>
<evidence type="ECO:0000256" key="1">
    <source>
        <dbReference type="ARBA" id="ARBA00022729"/>
    </source>
</evidence>
<feature type="compositionally biased region" description="Basic and acidic residues" evidence="4">
    <location>
        <begin position="15"/>
        <end position="31"/>
    </location>
</feature>
<dbReference type="Gene3D" id="2.30.30.100">
    <property type="match status" value="16"/>
</dbReference>
<dbReference type="OrthoDB" id="10022113at2759"/>
<sequence length="1977" mass="212586">MDNEIITVESSCNNEHPDVNLEEETHSDSNQHDTNPNDDGNNEQDLTMDSTDDLSSKSFSIKGLIIFAIFTILAMLTGVLIVCFRSPKPPGKTCTFILKSEALSSITDDSHPRSVAVGDFNNDGFLDMVVPNSGTNNIGVFIRDGTRTFTDQIIYSTGLGTSPYAVAVGHLNHDQYLDIAVANFGTNNIGIFFGIGNGSFIPYANFSTGSSRPRWIVVCDFNNDTYNDIAIVNYGTNNIGVLLQDNNGSFGEQTTFSTGFDSIPYSLVVGDVNNDGKLDIVVANYGTNNVGILLAHGNGTFASQITIDMGVKTRPNAIAINDLNNDTYMDIAVVCSGTNSIGILLGLGNETFTKPTIYSTGVNSLPQSVAIGDFDNDGNLDIAVANYDTSSINVFFGYGTGVFADQMTFYTDDDSKPYLITTGDFNNDTRLDIAAVNYDQNYVDIILTYRNYTFSSQDTYKTTGLGTYPMSIIAADFNNDNRLDIIVANYWTGDIGVFLGYENDTFSSQTTYSTGSGSGPYYIANGDFNNDNQSDIVVANYWTNNIGVLLSNGDGTFSDQTTFSTGSKSEPSFVAVSDFNNDTRLDIVVVNYGKNNIGIFLGYGNASFSTQKTYSTGSNSQPYALTIGDVNNDKRLDIIVANYGTNTIGVFLGYGNGTFPAQKTYSTGSGSGPSFLVCRDVTGDNLLDIVVANSNTNKFAVLVGYGNGSFLLRNTYSVGSGYYTWTLAIYDINNDKQLDIIVTNYPNNLAVFLGYGNGNFSLPEIYETGSNSQPYSVVISDLNNDGKPDIAIANYATSNVGVFVGYGNGSFTDQKTYSTREAAYPQYVTVGDFNNDNQLDIVVVNNYGDNIDIFFGYRNGSFGNQTSYSTGDNSDPMFVAVADFNNDKNLDIVVANSGTNNIIIFLNYGNGSFPNQITYSTGSDSEPYSVAVGDFNNDTRLDIVAANFGTNNIIVFLGYGNGSFYTQQTYSTGDASGPQFLAIQDFDKDGLLDIAVACQYTSSLNIFFGYGNGTFSNQSIFSLGIGTDPTSIAIGDLNNDGNLDLVVTTYYGRSIAIFLGYSNGTLINLVTYSAGSGSRPQSCLIADWNYDNQMDIIVSNCGTNNIVVFFGTGDGTFSDQESYSTGENSCPISIAFGHFNNDTLMDVTVANSYTNTIGIFLGTSYMSGEREAAYSTGSSPHPRAIALGSFTDKRQLDITMVNYGLDNVGVLLGYMNGTFPSQTMFSTGTLSLPTSVAVIDLDNDGELDITVANSAADNVGILYGYGNGSFTNLSTYSTGLGSSPQSIVIGDFNNDKKSDIAVVNSGTNNVLTMLKYDIGAFHEQIPYSTDIDSLPQWVFTGDFNNDDRLDFTVVNSNNDNIGVFIGLGGGNFANQTTYSTGSGSFPLWAAAIDVNNDSCLDIIVCNLWTDNFGLFLGSSNGTFTNQTSFSTGYDSGPRMCAFGDFDNDSRLDIVVTLEFTCGISIFRGYGNGTFSSFKNYSTGTYSYPSAIAVGDFNNDNILDIVVTNYGYGNIYIFQGSGDGTFFNVNIYSTGSLSNSKMVIVIDLNGDNRLDIVVANSGTDNIGVFFGNHNGTFANQTSFSTGNGSAPYALAIVDLNNDNQPDIAVANFGNDNLGILLGCVNGTFFNQLTYSTGDYSQPYSLAVGDFNNDNRLDIITANSAIDNVGLFLGYVIEDFLISPAYSIEPSSLPTSIAVGDFNNDTRLDIVIANNGTNNIMILYGSSYGTFVSQTNYSTGNDSQPCWVAVNDLNNDNLLDIVVANSGADNVGIFLGTGNGTFLNQMAYFTGLRSQPYSVVIVDFDNDTHLDIAVASYGSNSIGVFFGYSNGSFGDQLIFYTGYQSHPYALAVGDVNNDNLTDIIATNNGYGKALTRASPHWPGIFNMLGKCMKNECCCPTDFTLTQQGSNHLRIQVQFDNHCKEPLDAVLPLPSGFNIVLPVSKDKLNCTLSDDSNMLTVDNIDRPPCSDIAARRGAAL</sequence>
<evidence type="ECO:0000256" key="5">
    <source>
        <dbReference type="SAM" id="Phobius"/>
    </source>
</evidence>
<keyword evidence="5" id="KW-0472">Membrane</keyword>
<keyword evidence="1" id="KW-0732">Signal</keyword>
<dbReference type="InterPro" id="IPR013519">
    <property type="entry name" value="Int_alpha_beta-p"/>
</dbReference>
<dbReference type="PANTHER" id="PTHR44103:SF1">
    <property type="entry name" value="PROPROTEIN CONVERTASE P"/>
    <property type="match status" value="1"/>
</dbReference>
<keyword evidence="5" id="KW-1133">Transmembrane helix</keyword>
<evidence type="ECO:0000256" key="4">
    <source>
        <dbReference type="SAM" id="MobiDB-lite"/>
    </source>
</evidence>
<dbReference type="SUPFAM" id="SSF69318">
    <property type="entry name" value="Integrin alpha N-terminal domain"/>
    <property type="match status" value="7"/>
</dbReference>
<gene>
    <name evidence="6" type="ORF">QVE165_LOCUS16836</name>
</gene>
<dbReference type="SMART" id="SM00191">
    <property type="entry name" value="Int_alpha"/>
    <property type="match status" value="9"/>
</dbReference>
<keyword evidence="7" id="KW-1185">Reference proteome</keyword>
<comment type="caution">
    <text evidence="6">The sequence shown here is derived from an EMBL/GenBank/DDBJ whole genome shotgun (WGS) entry which is preliminary data.</text>
</comment>
<feature type="transmembrane region" description="Helical" evidence="5">
    <location>
        <begin position="64"/>
        <end position="82"/>
    </location>
</feature>
<organism evidence="6 7">
    <name type="scientific">Adineta steineri</name>
    <dbReference type="NCBI Taxonomy" id="433720"/>
    <lineage>
        <taxon>Eukaryota</taxon>
        <taxon>Metazoa</taxon>
        <taxon>Spiralia</taxon>
        <taxon>Gnathifera</taxon>
        <taxon>Rotifera</taxon>
        <taxon>Eurotatoria</taxon>
        <taxon>Bdelloidea</taxon>
        <taxon>Adinetida</taxon>
        <taxon>Adinetidae</taxon>
        <taxon>Adineta</taxon>
    </lineage>
</organism>
<dbReference type="EMBL" id="CAJNOM010000095">
    <property type="protein sequence ID" value="CAF1036501.1"/>
    <property type="molecule type" value="Genomic_DNA"/>
</dbReference>
<evidence type="ECO:0000313" key="6">
    <source>
        <dbReference type="EMBL" id="CAF1036501.1"/>
    </source>
</evidence>
<proteinExistence type="predicted"/>
<keyword evidence="2" id="KW-0677">Repeat</keyword>